<comment type="caution">
    <text evidence="1">The sequence shown here is derived from an EMBL/GenBank/DDBJ whole genome shotgun (WGS) entry which is preliminary data.</text>
</comment>
<sequence length="222" mass="25056">MSINALLVISDLEPDDLIGIKTLWLTRKSLVSKGYTNIYIVVCGNADLQKRTWLVNNIAPNQWEELECTYFLGTLARPETDCRLANWSIFAGKLTKYIQDAIILAPCDDIHLVMEHSDCRLENIFNQGGGAPATGMVTFNWVNVELTRNMFKAIEGMDQCSYFLVNSEFVKSDNDGYPYKGGSFNGENSEILHPVLMKDDGIRLIVEKWNQTARSNPRLPAQ</sequence>
<dbReference type="EMBL" id="JANBOH010000109">
    <property type="protein sequence ID" value="KAJ1645385.1"/>
    <property type="molecule type" value="Genomic_DNA"/>
</dbReference>
<dbReference type="Proteomes" id="UP001145021">
    <property type="component" value="Unassembled WGS sequence"/>
</dbReference>
<organism evidence="1 2">
    <name type="scientific">Coemansia asiatica</name>
    <dbReference type="NCBI Taxonomy" id="1052880"/>
    <lineage>
        <taxon>Eukaryota</taxon>
        <taxon>Fungi</taxon>
        <taxon>Fungi incertae sedis</taxon>
        <taxon>Zoopagomycota</taxon>
        <taxon>Kickxellomycotina</taxon>
        <taxon>Kickxellomycetes</taxon>
        <taxon>Kickxellales</taxon>
        <taxon>Kickxellaceae</taxon>
        <taxon>Coemansia</taxon>
    </lineage>
</organism>
<feature type="non-terminal residue" evidence="1">
    <location>
        <position position="222"/>
    </location>
</feature>
<name>A0A9W7XKY7_9FUNG</name>
<evidence type="ECO:0000313" key="1">
    <source>
        <dbReference type="EMBL" id="KAJ1645385.1"/>
    </source>
</evidence>
<dbReference type="AlphaFoldDB" id="A0A9W7XKY7"/>
<gene>
    <name evidence="1" type="ORF">LPJ64_003043</name>
</gene>
<protein>
    <submittedName>
        <fullName evidence="1">Uncharacterized protein</fullName>
    </submittedName>
</protein>
<accession>A0A9W7XKY7</accession>
<reference evidence="1" key="1">
    <citation type="submission" date="2022-07" db="EMBL/GenBank/DDBJ databases">
        <title>Phylogenomic reconstructions and comparative analyses of Kickxellomycotina fungi.</title>
        <authorList>
            <person name="Reynolds N.K."/>
            <person name="Stajich J.E."/>
            <person name="Barry K."/>
            <person name="Grigoriev I.V."/>
            <person name="Crous P."/>
            <person name="Smith M.E."/>
        </authorList>
    </citation>
    <scope>NUCLEOTIDE SEQUENCE</scope>
    <source>
        <strain evidence="1">NBRC 105413</strain>
    </source>
</reference>
<evidence type="ECO:0000313" key="2">
    <source>
        <dbReference type="Proteomes" id="UP001145021"/>
    </source>
</evidence>
<keyword evidence="2" id="KW-1185">Reference proteome</keyword>
<proteinExistence type="predicted"/>